<dbReference type="OrthoDB" id="6093553at2759"/>
<evidence type="ECO:0000256" key="1">
    <source>
        <dbReference type="SAM" id="MobiDB-lite"/>
    </source>
</evidence>
<dbReference type="RefSeq" id="XP_020667593.2">
    <property type="nucleotide sequence ID" value="XM_020811934.2"/>
</dbReference>
<reference evidence="3" key="1">
    <citation type="submission" date="2025-08" db="UniProtKB">
        <authorList>
            <consortium name="RefSeq"/>
        </authorList>
    </citation>
    <scope>IDENTIFICATION</scope>
</reference>
<dbReference type="CTD" id="124402"/>
<accession>A0A6J0V5U6</accession>
<feature type="compositionally biased region" description="Pro residues" evidence="1">
    <location>
        <begin position="140"/>
        <end position="156"/>
    </location>
</feature>
<name>A0A6J0V5U6_9SAUR</name>
<dbReference type="PANTHER" id="PTHR31993:SF5">
    <property type="entry name" value="UBA-LIKE DOMAIN-CONTAINING PROTEIN 1"/>
    <property type="match status" value="1"/>
</dbReference>
<evidence type="ECO:0000313" key="3">
    <source>
        <dbReference type="RefSeq" id="XP_020667593.2"/>
    </source>
</evidence>
<dbReference type="KEGG" id="pvt:110089108"/>
<keyword evidence="2" id="KW-1185">Reference proteome</keyword>
<dbReference type="InParanoid" id="A0A6J0V5U6"/>
<feature type="region of interest" description="Disordered" evidence="1">
    <location>
        <begin position="112"/>
        <end position="184"/>
    </location>
</feature>
<feature type="compositionally biased region" description="Pro residues" evidence="1">
    <location>
        <begin position="119"/>
        <end position="129"/>
    </location>
</feature>
<proteinExistence type="predicted"/>
<feature type="region of interest" description="Disordered" evidence="1">
    <location>
        <begin position="21"/>
        <end position="48"/>
    </location>
</feature>
<evidence type="ECO:0000313" key="2">
    <source>
        <dbReference type="Proteomes" id="UP001652642"/>
    </source>
</evidence>
<protein>
    <submittedName>
        <fullName evidence="3">UBA-like domain-containing protein 1 isoform X1</fullName>
    </submittedName>
</protein>
<dbReference type="Gene3D" id="1.10.8.10">
    <property type="entry name" value="DNA helicase RuvA subunit, C-terminal domain"/>
    <property type="match status" value="1"/>
</dbReference>
<sequence length="184" mass="19058">MPSARSGRCLAGDLLCLPRSARAGRRPCPPPHLRQGTGGRGGGATDRALPGSGRLETALSAFFQEASIPYSHPHHQMQMCTPANTPATPPNFPDTLTMFSCLKASESLNSSPVASVATSPPPPPPPLPQPGGFGSAWPAGSPPRPPRSPWTPPAAPSQPSGWPASISQRASHEPKASATLEAER</sequence>
<dbReference type="AlphaFoldDB" id="A0A6J0V5U6"/>
<dbReference type="PANTHER" id="PTHR31993">
    <property type="entry name" value="UBA-LIKE DOMAIN-CONTAINING PROTEIN 2"/>
    <property type="match status" value="1"/>
</dbReference>
<organism evidence="2 3">
    <name type="scientific">Pogona vitticeps</name>
    <name type="common">central bearded dragon</name>
    <dbReference type="NCBI Taxonomy" id="103695"/>
    <lineage>
        <taxon>Eukaryota</taxon>
        <taxon>Metazoa</taxon>
        <taxon>Chordata</taxon>
        <taxon>Craniata</taxon>
        <taxon>Vertebrata</taxon>
        <taxon>Euteleostomi</taxon>
        <taxon>Lepidosauria</taxon>
        <taxon>Squamata</taxon>
        <taxon>Bifurcata</taxon>
        <taxon>Unidentata</taxon>
        <taxon>Episquamata</taxon>
        <taxon>Toxicofera</taxon>
        <taxon>Iguania</taxon>
        <taxon>Acrodonta</taxon>
        <taxon>Agamidae</taxon>
        <taxon>Amphibolurinae</taxon>
        <taxon>Pogona</taxon>
    </lineage>
</organism>
<dbReference type="Proteomes" id="UP001652642">
    <property type="component" value="Chromosome 13"/>
</dbReference>
<dbReference type="InterPro" id="IPR039310">
    <property type="entry name" value="UBALD1/2"/>
</dbReference>
<dbReference type="GeneID" id="110089108"/>
<feature type="compositionally biased region" description="Basic and acidic residues" evidence="1">
    <location>
        <begin position="170"/>
        <end position="184"/>
    </location>
</feature>
<gene>
    <name evidence="3" type="primary">UBALD1</name>
</gene>